<feature type="domain" description="6-phosphogluconate dehydrogenase NADP-binding" evidence="6">
    <location>
        <begin position="3"/>
        <end position="157"/>
    </location>
</feature>
<dbReference type="SUPFAM" id="SSF51735">
    <property type="entry name" value="NAD(P)-binding Rossmann-fold domains"/>
    <property type="match status" value="1"/>
</dbReference>
<protein>
    <submittedName>
        <fullName evidence="8">3-hydroxyisobutyrate dehydrogenase</fullName>
        <ecNumber evidence="8">1.1.1.31</ecNumber>
    </submittedName>
</protein>
<keyword evidence="5" id="KW-0732">Signal</keyword>
<evidence type="ECO:0000256" key="5">
    <source>
        <dbReference type="SAM" id="SignalP"/>
    </source>
</evidence>
<evidence type="ECO:0000313" key="9">
    <source>
        <dbReference type="Proteomes" id="UP000533598"/>
    </source>
</evidence>
<feature type="signal peptide" evidence="5">
    <location>
        <begin position="1"/>
        <end position="22"/>
    </location>
</feature>
<keyword evidence="3" id="KW-0520">NAD</keyword>
<dbReference type="SUPFAM" id="SSF48179">
    <property type="entry name" value="6-phosphogluconate dehydrogenase C-terminal domain-like"/>
    <property type="match status" value="1"/>
</dbReference>
<dbReference type="EMBL" id="JACHMH010000001">
    <property type="protein sequence ID" value="MBB4681742.1"/>
    <property type="molecule type" value="Genomic_DNA"/>
</dbReference>
<evidence type="ECO:0000256" key="4">
    <source>
        <dbReference type="PIRSR" id="PIRSR000103-1"/>
    </source>
</evidence>
<dbReference type="InterPro" id="IPR008927">
    <property type="entry name" value="6-PGluconate_DH-like_C_sf"/>
</dbReference>
<proteinExistence type="inferred from homology"/>
<evidence type="ECO:0000256" key="2">
    <source>
        <dbReference type="ARBA" id="ARBA00023002"/>
    </source>
</evidence>
<dbReference type="InterPro" id="IPR051265">
    <property type="entry name" value="HIBADH-related_NP60_sf"/>
</dbReference>
<organism evidence="8 9">
    <name type="scientific">Crossiella cryophila</name>
    <dbReference type="NCBI Taxonomy" id="43355"/>
    <lineage>
        <taxon>Bacteria</taxon>
        <taxon>Bacillati</taxon>
        <taxon>Actinomycetota</taxon>
        <taxon>Actinomycetes</taxon>
        <taxon>Pseudonocardiales</taxon>
        <taxon>Pseudonocardiaceae</taxon>
        <taxon>Crossiella</taxon>
    </lineage>
</organism>
<feature type="active site" evidence="4">
    <location>
        <position position="169"/>
    </location>
</feature>
<dbReference type="Gene3D" id="3.40.50.720">
    <property type="entry name" value="NAD(P)-binding Rossmann-like Domain"/>
    <property type="match status" value="1"/>
</dbReference>
<dbReference type="Proteomes" id="UP000533598">
    <property type="component" value="Unassembled WGS sequence"/>
</dbReference>
<sequence>MSRIAFLGLGRMGVLMAGRLLAAGHELTVWNRTAAKADPLVQRGARVADSPAAAVDGAEHVITMLADGDAVNEVIFGTGGAAGKLATGATVVEMSTSGPGAVRELRARMPEGTTLVDAPVKGTLPQAEGGTLDIYVGGTEAEFAAVVDVLSVLGNPVRVGEAGAGAALKLVVNAITATVPVLVGEAMALADELGVEQGTAWDALAGSAVGGMAKRLREQNETAGLPITFSLELAAKDLRLALEAGAAEAGVIAAARRELGAAAEAGLGGRDFSAVVAHLRAKG</sequence>
<dbReference type="Pfam" id="PF03446">
    <property type="entry name" value="NAD_binding_2"/>
    <property type="match status" value="1"/>
</dbReference>
<feature type="domain" description="3-hydroxyisobutyrate dehydrogenase-like NAD-binding" evidence="7">
    <location>
        <begin position="163"/>
        <end position="278"/>
    </location>
</feature>
<dbReference type="InterPro" id="IPR013328">
    <property type="entry name" value="6PGD_dom2"/>
</dbReference>
<dbReference type="GO" id="GO:0050661">
    <property type="term" value="F:NADP binding"/>
    <property type="evidence" value="ECO:0007669"/>
    <property type="project" value="InterPro"/>
</dbReference>
<dbReference type="PIRSF" id="PIRSF000103">
    <property type="entry name" value="HIBADH"/>
    <property type="match status" value="1"/>
</dbReference>
<dbReference type="InterPro" id="IPR006115">
    <property type="entry name" value="6PGDH_NADP-bd"/>
</dbReference>
<feature type="chain" id="PRO_5038897263" evidence="5">
    <location>
        <begin position="23"/>
        <end position="283"/>
    </location>
</feature>
<dbReference type="Pfam" id="PF14833">
    <property type="entry name" value="NAD_binding_11"/>
    <property type="match status" value="1"/>
</dbReference>
<evidence type="ECO:0000259" key="6">
    <source>
        <dbReference type="Pfam" id="PF03446"/>
    </source>
</evidence>
<dbReference type="RefSeq" id="WP_185008543.1">
    <property type="nucleotide sequence ID" value="NZ_BAAAUI010000014.1"/>
</dbReference>
<gene>
    <name evidence="8" type="ORF">HNR67_007860</name>
</gene>
<dbReference type="Gene3D" id="1.10.1040.10">
    <property type="entry name" value="N-(1-d-carboxylethyl)-l-norvaline Dehydrogenase, domain 2"/>
    <property type="match status" value="1"/>
</dbReference>
<dbReference type="PROSITE" id="PS00895">
    <property type="entry name" value="3_HYDROXYISOBUT_DH"/>
    <property type="match status" value="1"/>
</dbReference>
<evidence type="ECO:0000256" key="1">
    <source>
        <dbReference type="ARBA" id="ARBA00009080"/>
    </source>
</evidence>
<comment type="similarity">
    <text evidence="1">Belongs to the HIBADH-related family.</text>
</comment>
<dbReference type="GO" id="GO:0051287">
    <property type="term" value="F:NAD binding"/>
    <property type="evidence" value="ECO:0007669"/>
    <property type="project" value="InterPro"/>
</dbReference>
<dbReference type="GO" id="GO:0008442">
    <property type="term" value="F:3-hydroxyisobutyrate dehydrogenase activity"/>
    <property type="evidence" value="ECO:0007669"/>
    <property type="project" value="UniProtKB-EC"/>
</dbReference>
<dbReference type="EC" id="1.1.1.31" evidence="8"/>
<evidence type="ECO:0000256" key="3">
    <source>
        <dbReference type="ARBA" id="ARBA00023027"/>
    </source>
</evidence>
<comment type="caution">
    <text evidence="8">The sequence shown here is derived from an EMBL/GenBank/DDBJ whole genome shotgun (WGS) entry which is preliminary data.</text>
</comment>
<dbReference type="PANTHER" id="PTHR43580">
    <property type="entry name" value="OXIDOREDUCTASE GLYR1-RELATED"/>
    <property type="match status" value="1"/>
</dbReference>
<dbReference type="InterPro" id="IPR002204">
    <property type="entry name" value="3-OH-isobutyrate_DH-rel_CS"/>
</dbReference>
<dbReference type="InterPro" id="IPR015815">
    <property type="entry name" value="HIBADH-related"/>
</dbReference>
<evidence type="ECO:0000259" key="7">
    <source>
        <dbReference type="Pfam" id="PF14833"/>
    </source>
</evidence>
<dbReference type="PANTHER" id="PTHR43580:SF2">
    <property type="entry name" value="CYTOKINE-LIKE NUCLEAR FACTOR N-PAC"/>
    <property type="match status" value="1"/>
</dbReference>
<keyword evidence="2 8" id="KW-0560">Oxidoreductase</keyword>
<accession>A0A7W7FXX0</accession>
<keyword evidence="9" id="KW-1185">Reference proteome</keyword>
<name>A0A7W7FXX0_9PSEU</name>
<dbReference type="AlphaFoldDB" id="A0A7W7FXX0"/>
<dbReference type="InterPro" id="IPR029154">
    <property type="entry name" value="HIBADH-like_NADP-bd"/>
</dbReference>
<dbReference type="InterPro" id="IPR036291">
    <property type="entry name" value="NAD(P)-bd_dom_sf"/>
</dbReference>
<evidence type="ECO:0000313" key="8">
    <source>
        <dbReference type="EMBL" id="MBB4681742.1"/>
    </source>
</evidence>
<dbReference type="GO" id="GO:0016054">
    <property type="term" value="P:organic acid catabolic process"/>
    <property type="evidence" value="ECO:0007669"/>
    <property type="project" value="UniProtKB-ARBA"/>
</dbReference>
<reference evidence="8 9" key="1">
    <citation type="submission" date="2020-08" db="EMBL/GenBank/DDBJ databases">
        <title>Sequencing the genomes of 1000 actinobacteria strains.</title>
        <authorList>
            <person name="Klenk H.-P."/>
        </authorList>
    </citation>
    <scope>NUCLEOTIDE SEQUENCE [LARGE SCALE GENOMIC DNA]</scope>
    <source>
        <strain evidence="8 9">DSM 44230</strain>
    </source>
</reference>